<keyword evidence="5" id="KW-1185">Reference proteome</keyword>
<dbReference type="Gene3D" id="3.40.50.150">
    <property type="entry name" value="Vaccinia Virus protein VP39"/>
    <property type="match status" value="1"/>
</dbReference>
<proteinExistence type="predicted"/>
<dbReference type="Pfam" id="PF08241">
    <property type="entry name" value="Methyltransf_11"/>
    <property type="match status" value="1"/>
</dbReference>
<dbReference type="PANTHER" id="PTHR43591:SF24">
    <property type="entry name" value="2-METHOXY-6-POLYPRENYL-1,4-BENZOQUINOL METHYLASE, MITOCHONDRIAL"/>
    <property type="match status" value="1"/>
</dbReference>
<dbReference type="Proteomes" id="UP000521676">
    <property type="component" value="Unassembled WGS sequence"/>
</dbReference>
<dbReference type="Gene3D" id="1.10.8.900">
    <property type="match status" value="1"/>
</dbReference>
<dbReference type="InterPro" id="IPR029063">
    <property type="entry name" value="SAM-dependent_MTases_sf"/>
</dbReference>
<protein>
    <submittedName>
        <fullName evidence="2">Class I SAM-dependent methyltransferase</fullName>
    </submittedName>
</protein>
<dbReference type="RefSeq" id="WP_341469046.1">
    <property type="nucleotide sequence ID" value="NZ_CP128399.1"/>
</dbReference>
<dbReference type="PANTHER" id="PTHR43591">
    <property type="entry name" value="METHYLTRANSFERASE"/>
    <property type="match status" value="1"/>
</dbReference>
<dbReference type="EMBL" id="CP128399">
    <property type="protein sequence ID" value="WJW67149.1"/>
    <property type="molecule type" value="Genomic_DNA"/>
</dbReference>
<dbReference type="GO" id="GO:0008757">
    <property type="term" value="F:S-adenosylmethionine-dependent methyltransferase activity"/>
    <property type="evidence" value="ECO:0007669"/>
    <property type="project" value="InterPro"/>
</dbReference>
<dbReference type="EMBL" id="JACATZ010000001">
    <property type="protein sequence ID" value="NWJ45273.1"/>
    <property type="molecule type" value="Genomic_DNA"/>
</dbReference>
<evidence type="ECO:0000313" key="3">
    <source>
        <dbReference type="EMBL" id="WJW67149.1"/>
    </source>
</evidence>
<accession>A0A8T7LWD6</accession>
<evidence type="ECO:0000313" key="5">
    <source>
        <dbReference type="Proteomes" id="UP001431572"/>
    </source>
</evidence>
<dbReference type="AlphaFoldDB" id="A0A8T7LWD6"/>
<keyword evidence="2" id="KW-0808">Transferase</keyword>
<evidence type="ECO:0000313" key="4">
    <source>
        <dbReference type="Proteomes" id="UP000521676"/>
    </source>
</evidence>
<feature type="domain" description="Methyltransferase type 11" evidence="1">
    <location>
        <begin position="44"/>
        <end position="143"/>
    </location>
</feature>
<reference evidence="3" key="2">
    <citation type="journal article" date="2024" name="Nature">
        <title>Anoxygenic phototroph of the Chloroflexota uses a type I reaction centre.</title>
        <authorList>
            <person name="Tsuji J.M."/>
            <person name="Shaw N.A."/>
            <person name="Nagashima S."/>
            <person name="Venkiteswaran J.J."/>
            <person name="Schiff S.L."/>
            <person name="Watanabe T."/>
            <person name="Fukui M."/>
            <person name="Hanada S."/>
            <person name="Tank M."/>
            <person name="Neufeld J.D."/>
        </authorList>
    </citation>
    <scope>NUCLEOTIDE SEQUENCE</scope>
    <source>
        <strain evidence="3">L227-S17</strain>
    </source>
</reference>
<organism evidence="2 4">
    <name type="scientific">Candidatus Chlorohelix allophototropha</name>
    <dbReference type="NCBI Taxonomy" id="3003348"/>
    <lineage>
        <taxon>Bacteria</taxon>
        <taxon>Bacillati</taxon>
        <taxon>Chloroflexota</taxon>
        <taxon>Chloroflexia</taxon>
        <taxon>Candidatus Chloroheliales</taxon>
        <taxon>Candidatus Chloroheliaceae</taxon>
        <taxon>Candidatus Chlorohelix</taxon>
    </lineage>
</organism>
<name>A0A8T7LWD6_9CHLR</name>
<reference evidence="2 4" key="1">
    <citation type="submission" date="2020-06" db="EMBL/GenBank/DDBJ databases">
        <title>Anoxygenic phototrophic Chloroflexota member uses a Type I reaction center.</title>
        <authorList>
            <person name="Tsuji J.M."/>
            <person name="Shaw N.A."/>
            <person name="Nagashima S."/>
            <person name="Venkiteswaran J."/>
            <person name="Schiff S.L."/>
            <person name="Hanada S."/>
            <person name="Tank M."/>
            <person name="Neufeld J.D."/>
        </authorList>
    </citation>
    <scope>NUCLEOTIDE SEQUENCE [LARGE SCALE GENOMIC DNA]</scope>
    <source>
        <strain evidence="2">L227-S17</strain>
    </source>
</reference>
<sequence>MPGISFDRAAGFYDETRGFPEGVPENICKALVDYTAANITTRFLELGIGTGRIALPFIKSGYDFTGVDISSEMLKRLENKLAEELELPKYRYNLQVGDVTALPFPENSFDIAIAVHVVHLVSDLAQTLKEAKRVLRKPGGCLVIAHEQAVEEAGELSPEQTVRQKWGRILAGLGSDLRKKRERAWHSEEISISYLQELGAEIEKTNLLEFELKPLSQREMANRLINRMYSSDWEHSDEIHTQAVVQLNNWLASEVENPDKPYSGKVSFRAIIARW</sequence>
<dbReference type="CDD" id="cd02440">
    <property type="entry name" value="AdoMet_MTases"/>
    <property type="match status" value="1"/>
</dbReference>
<gene>
    <name evidence="2" type="ORF">HXX08_05275</name>
    <name evidence="3" type="ORF">OZ401_000404</name>
</gene>
<keyword evidence="2" id="KW-0489">Methyltransferase</keyword>
<dbReference type="GO" id="GO:0032259">
    <property type="term" value="P:methylation"/>
    <property type="evidence" value="ECO:0007669"/>
    <property type="project" value="UniProtKB-KW"/>
</dbReference>
<evidence type="ECO:0000313" key="2">
    <source>
        <dbReference type="EMBL" id="NWJ45273.1"/>
    </source>
</evidence>
<evidence type="ECO:0000259" key="1">
    <source>
        <dbReference type="Pfam" id="PF08241"/>
    </source>
</evidence>
<dbReference type="Proteomes" id="UP001431572">
    <property type="component" value="Chromosome 1"/>
</dbReference>
<dbReference type="SUPFAM" id="SSF53335">
    <property type="entry name" value="S-adenosyl-L-methionine-dependent methyltransferases"/>
    <property type="match status" value="1"/>
</dbReference>
<dbReference type="InterPro" id="IPR013216">
    <property type="entry name" value="Methyltransf_11"/>
</dbReference>